<name>A0A1Y5SKI4_9RHOB</name>
<dbReference type="SMART" id="SM00226">
    <property type="entry name" value="LMWPc"/>
    <property type="match status" value="1"/>
</dbReference>
<feature type="active site" description="Nucleophile" evidence="5">
    <location>
        <position position="8"/>
    </location>
</feature>
<dbReference type="InterPro" id="IPR050438">
    <property type="entry name" value="LMW_PTPase"/>
</dbReference>
<evidence type="ECO:0000313" key="7">
    <source>
        <dbReference type="EMBL" id="SLN42908.1"/>
    </source>
</evidence>
<evidence type="ECO:0000256" key="5">
    <source>
        <dbReference type="PIRSR" id="PIRSR617867-1"/>
    </source>
</evidence>
<dbReference type="PANTHER" id="PTHR11717">
    <property type="entry name" value="LOW MOLECULAR WEIGHT PROTEIN TYROSINE PHOSPHATASE"/>
    <property type="match status" value="1"/>
</dbReference>
<gene>
    <name evidence="7" type="primary">yfkJ</name>
    <name evidence="7" type="ORF">PSJ8397_02184</name>
</gene>
<sequence length="144" mass="15904">MQRILFVCLGNICRSPTAEAVVRAKAPHLHLESAGTASYHIGKPPYGPMQQAASVAGYDLSRLRARQFKPRDFNAFDLIVAMDAENLEEIEAQRPPATQTPVILMREDGQAVPDPYYTRDFTGALTIIEDAADALIRRYCALGK</sequence>
<keyword evidence="4" id="KW-0904">Protein phosphatase</keyword>
<feature type="active site" evidence="5">
    <location>
        <position position="14"/>
    </location>
</feature>
<keyword evidence="8" id="KW-1185">Reference proteome</keyword>
<dbReference type="PANTHER" id="PTHR11717:SF7">
    <property type="entry name" value="LOW MOLECULAR WEIGHT PHOSPHOTYROSINE PROTEIN PHOSPHATASE"/>
    <property type="match status" value="1"/>
</dbReference>
<evidence type="ECO:0000313" key="8">
    <source>
        <dbReference type="Proteomes" id="UP000193623"/>
    </source>
</evidence>
<dbReference type="Pfam" id="PF01451">
    <property type="entry name" value="LMWPc"/>
    <property type="match status" value="1"/>
</dbReference>
<dbReference type="EMBL" id="FWFT01000003">
    <property type="protein sequence ID" value="SLN42908.1"/>
    <property type="molecule type" value="Genomic_DNA"/>
</dbReference>
<dbReference type="GO" id="GO:0004725">
    <property type="term" value="F:protein tyrosine phosphatase activity"/>
    <property type="evidence" value="ECO:0007669"/>
    <property type="project" value="UniProtKB-EC"/>
</dbReference>
<evidence type="ECO:0000256" key="4">
    <source>
        <dbReference type="ARBA" id="ARBA00022912"/>
    </source>
</evidence>
<proteinExistence type="inferred from homology"/>
<dbReference type="InterPro" id="IPR036196">
    <property type="entry name" value="Ptyr_pPase_sf"/>
</dbReference>
<feature type="active site" description="Proton donor" evidence="5">
    <location>
        <position position="114"/>
    </location>
</feature>
<evidence type="ECO:0000256" key="3">
    <source>
        <dbReference type="ARBA" id="ARBA00022801"/>
    </source>
</evidence>
<dbReference type="Gene3D" id="3.40.50.2300">
    <property type="match status" value="1"/>
</dbReference>
<dbReference type="PRINTS" id="PR00719">
    <property type="entry name" value="LMWPTPASE"/>
</dbReference>
<keyword evidence="3 7" id="KW-0378">Hydrolase</keyword>
<dbReference type="SUPFAM" id="SSF52788">
    <property type="entry name" value="Phosphotyrosine protein phosphatases I"/>
    <property type="match status" value="1"/>
</dbReference>
<protein>
    <recommendedName>
        <fullName evidence="2">protein-tyrosine-phosphatase</fullName>
        <ecNumber evidence="2">3.1.3.48</ecNumber>
    </recommendedName>
</protein>
<dbReference type="InterPro" id="IPR023485">
    <property type="entry name" value="Ptyr_pPase"/>
</dbReference>
<evidence type="ECO:0000259" key="6">
    <source>
        <dbReference type="SMART" id="SM00226"/>
    </source>
</evidence>
<dbReference type="EC" id="3.1.3.48" evidence="2"/>
<evidence type="ECO:0000256" key="1">
    <source>
        <dbReference type="ARBA" id="ARBA00011063"/>
    </source>
</evidence>
<dbReference type="InterPro" id="IPR017867">
    <property type="entry name" value="Tyr_phospatase_low_mol_wt"/>
</dbReference>
<dbReference type="OrthoDB" id="9784339at2"/>
<dbReference type="RefSeq" id="WP_085864595.1">
    <property type="nucleotide sequence ID" value="NZ_FWFT01000003.1"/>
</dbReference>
<reference evidence="7 8" key="1">
    <citation type="submission" date="2017-03" db="EMBL/GenBank/DDBJ databases">
        <authorList>
            <person name="Afonso C.L."/>
            <person name="Miller P.J."/>
            <person name="Scott M.A."/>
            <person name="Spackman E."/>
            <person name="Goraichik I."/>
            <person name="Dimitrov K.M."/>
            <person name="Suarez D.L."/>
            <person name="Swayne D.E."/>
        </authorList>
    </citation>
    <scope>NUCLEOTIDE SEQUENCE [LARGE SCALE GENOMIC DNA]</scope>
    <source>
        <strain evidence="7 8">CECT 8397</strain>
    </source>
</reference>
<evidence type="ECO:0000256" key="2">
    <source>
        <dbReference type="ARBA" id="ARBA00013064"/>
    </source>
</evidence>
<organism evidence="7 8">
    <name type="scientific">Pseudooctadecabacter jejudonensis</name>
    <dbReference type="NCBI Taxonomy" id="1391910"/>
    <lineage>
        <taxon>Bacteria</taxon>
        <taxon>Pseudomonadati</taxon>
        <taxon>Pseudomonadota</taxon>
        <taxon>Alphaproteobacteria</taxon>
        <taxon>Rhodobacterales</taxon>
        <taxon>Paracoccaceae</taxon>
        <taxon>Pseudooctadecabacter</taxon>
    </lineage>
</organism>
<comment type="similarity">
    <text evidence="1">Belongs to the low molecular weight phosphotyrosine protein phosphatase family.</text>
</comment>
<dbReference type="Proteomes" id="UP000193623">
    <property type="component" value="Unassembled WGS sequence"/>
</dbReference>
<dbReference type="AlphaFoldDB" id="A0A1Y5SKI4"/>
<accession>A0A1Y5SKI4</accession>
<dbReference type="CDD" id="cd16343">
    <property type="entry name" value="LMWPTP"/>
    <property type="match status" value="1"/>
</dbReference>
<feature type="domain" description="Phosphotyrosine protein phosphatase I" evidence="6">
    <location>
        <begin position="2"/>
        <end position="138"/>
    </location>
</feature>